<evidence type="ECO:0000256" key="6">
    <source>
        <dbReference type="ARBA" id="ARBA00016471"/>
    </source>
</evidence>
<evidence type="ECO:0000256" key="13">
    <source>
        <dbReference type="PIRSR" id="PIRSR000724-1"/>
    </source>
</evidence>
<dbReference type="AlphaFoldDB" id="A0A2Z5FRU2"/>
<dbReference type="GO" id="GO:0005829">
    <property type="term" value="C:cytosol"/>
    <property type="evidence" value="ECO:0007669"/>
    <property type="project" value="TreeGrafter"/>
</dbReference>
<evidence type="ECO:0000256" key="14">
    <source>
        <dbReference type="PIRSR" id="PIRSR000724-2"/>
    </source>
</evidence>
<evidence type="ECO:0000256" key="12">
    <source>
        <dbReference type="HAMAP-Rule" id="MF_00145"/>
    </source>
</evidence>
<protein>
    <recommendedName>
        <fullName evidence="6 12">Phosphoglycerate kinase</fullName>
        <ecNumber evidence="5 12">2.7.2.3</ecNumber>
    </recommendedName>
</protein>
<dbReference type="FunFam" id="3.40.50.1260:FF:000003">
    <property type="entry name" value="Phosphoglycerate kinase"/>
    <property type="match status" value="1"/>
</dbReference>
<dbReference type="InterPro" id="IPR015911">
    <property type="entry name" value="Phosphoglycerate_kinase_CS"/>
</dbReference>
<dbReference type="EMBL" id="CP030840">
    <property type="protein sequence ID" value="AXC09402.1"/>
    <property type="molecule type" value="Genomic_DNA"/>
</dbReference>
<dbReference type="PANTHER" id="PTHR11406">
    <property type="entry name" value="PHOSPHOGLYCERATE KINASE"/>
    <property type="match status" value="1"/>
</dbReference>
<name>A0A2Z5FRU2_9BACT</name>
<keyword evidence="10 12" id="KW-0067">ATP-binding</keyword>
<dbReference type="GO" id="GO:0043531">
    <property type="term" value="F:ADP binding"/>
    <property type="evidence" value="ECO:0007669"/>
    <property type="project" value="TreeGrafter"/>
</dbReference>
<accession>A0A2Z5FRU2</accession>
<dbReference type="GO" id="GO:0006096">
    <property type="term" value="P:glycolytic process"/>
    <property type="evidence" value="ECO:0007669"/>
    <property type="project" value="UniProtKB-UniRule"/>
</dbReference>
<evidence type="ECO:0000256" key="9">
    <source>
        <dbReference type="ARBA" id="ARBA00022777"/>
    </source>
</evidence>
<dbReference type="GO" id="GO:0006094">
    <property type="term" value="P:gluconeogenesis"/>
    <property type="evidence" value="ECO:0007669"/>
    <property type="project" value="TreeGrafter"/>
</dbReference>
<feature type="binding site" evidence="12 14">
    <location>
        <position position="210"/>
    </location>
    <ligand>
        <name>ATP</name>
        <dbReference type="ChEBI" id="CHEBI:30616"/>
    </ligand>
</feature>
<dbReference type="OrthoDB" id="9808460at2"/>
<dbReference type="Pfam" id="PF00162">
    <property type="entry name" value="PGK"/>
    <property type="match status" value="1"/>
</dbReference>
<dbReference type="Proteomes" id="UP000253606">
    <property type="component" value="Chromosome"/>
</dbReference>
<feature type="binding site" evidence="12 14">
    <location>
        <position position="333"/>
    </location>
    <ligand>
        <name>ATP</name>
        <dbReference type="ChEBI" id="CHEBI:30616"/>
    </ligand>
</feature>
<proteinExistence type="inferred from homology"/>
<evidence type="ECO:0000256" key="7">
    <source>
        <dbReference type="ARBA" id="ARBA00022679"/>
    </source>
</evidence>
<feature type="binding site" evidence="12 13">
    <location>
        <begin position="61"/>
        <end position="64"/>
    </location>
    <ligand>
        <name>substrate</name>
    </ligand>
</feature>
<comment type="similarity">
    <text evidence="3 12 15">Belongs to the phosphoglycerate kinase family.</text>
</comment>
<gene>
    <name evidence="12" type="primary">pgk</name>
    <name evidence="16" type="ORF">ACPOL_0015</name>
</gene>
<evidence type="ECO:0000256" key="15">
    <source>
        <dbReference type="RuleBase" id="RU000532"/>
    </source>
</evidence>
<dbReference type="FunFam" id="3.40.50.1260:FF:000006">
    <property type="entry name" value="Phosphoglycerate kinase"/>
    <property type="match status" value="1"/>
</dbReference>
<evidence type="ECO:0000256" key="4">
    <source>
        <dbReference type="ARBA" id="ARBA00011245"/>
    </source>
</evidence>
<keyword evidence="9 12" id="KW-0418">Kinase</keyword>
<feature type="binding site" evidence="13">
    <location>
        <position position="38"/>
    </location>
    <ligand>
        <name>(2R)-3-phosphoglycerate</name>
        <dbReference type="ChEBI" id="CHEBI:58272"/>
    </ligand>
</feature>
<feature type="binding site" evidence="13">
    <location>
        <position position="126"/>
    </location>
    <ligand>
        <name>(2R)-3-phosphoglycerate</name>
        <dbReference type="ChEBI" id="CHEBI:58272"/>
    </ligand>
</feature>
<keyword evidence="7 12" id="KW-0808">Transferase</keyword>
<keyword evidence="11 12" id="KW-0324">Glycolysis</keyword>
<dbReference type="PANTHER" id="PTHR11406:SF23">
    <property type="entry name" value="PHOSPHOGLYCERATE KINASE 1, CHLOROPLASTIC-RELATED"/>
    <property type="match status" value="1"/>
</dbReference>
<dbReference type="KEGG" id="abas:ACPOL_0015"/>
<evidence type="ECO:0000256" key="10">
    <source>
        <dbReference type="ARBA" id="ARBA00022840"/>
    </source>
</evidence>
<evidence type="ECO:0000256" key="3">
    <source>
        <dbReference type="ARBA" id="ARBA00008982"/>
    </source>
</evidence>
<feature type="binding site" evidence="12 14">
    <location>
        <begin position="360"/>
        <end position="363"/>
    </location>
    <ligand>
        <name>ATP</name>
        <dbReference type="ChEBI" id="CHEBI:30616"/>
    </ligand>
</feature>
<reference evidence="16 17" key="1">
    <citation type="journal article" date="2018" name="Front. Microbiol.">
        <title>Hydrolytic Capabilities as a Key to Environmental Success: Chitinolytic and Cellulolytic Acidobacteria From Acidic Sub-arctic Soils and Boreal Peatlands.</title>
        <authorList>
            <person name="Belova S.E."/>
            <person name="Ravin N.V."/>
            <person name="Pankratov T.A."/>
            <person name="Rakitin A.L."/>
            <person name="Ivanova A.A."/>
            <person name="Beletsky A.V."/>
            <person name="Mardanov A.V."/>
            <person name="Sinninghe Damste J.S."/>
            <person name="Dedysh S.N."/>
        </authorList>
    </citation>
    <scope>NUCLEOTIDE SEQUENCE [LARGE SCALE GENOMIC DNA]</scope>
    <source>
        <strain evidence="16 17">SBC82</strain>
    </source>
</reference>
<dbReference type="InterPro" id="IPR036043">
    <property type="entry name" value="Phosphoglycerate_kinase_sf"/>
</dbReference>
<dbReference type="SUPFAM" id="SSF53748">
    <property type="entry name" value="Phosphoglycerate kinase"/>
    <property type="match status" value="1"/>
</dbReference>
<feature type="binding site" evidence="12">
    <location>
        <position position="159"/>
    </location>
    <ligand>
        <name>substrate</name>
    </ligand>
</feature>
<dbReference type="GO" id="GO:0005524">
    <property type="term" value="F:ATP binding"/>
    <property type="evidence" value="ECO:0007669"/>
    <property type="project" value="UniProtKB-KW"/>
</dbReference>
<feature type="binding site" evidence="12">
    <location>
        <position position="126"/>
    </location>
    <ligand>
        <name>substrate</name>
    </ligand>
</feature>
<dbReference type="PRINTS" id="PR00477">
    <property type="entry name" value="PHGLYCKINASE"/>
</dbReference>
<dbReference type="RefSeq" id="WP_114205253.1">
    <property type="nucleotide sequence ID" value="NZ_CP030840.1"/>
</dbReference>
<evidence type="ECO:0000256" key="1">
    <source>
        <dbReference type="ARBA" id="ARBA00000642"/>
    </source>
</evidence>
<comment type="caution">
    <text evidence="12">Lacks conserved residue(s) required for the propagation of feature annotation.</text>
</comment>
<evidence type="ECO:0000256" key="5">
    <source>
        <dbReference type="ARBA" id="ARBA00013061"/>
    </source>
</evidence>
<comment type="subcellular location">
    <subcellularLocation>
        <location evidence="12">Cytoplasm</location>
    </subcellularLocation>
</comment>
<dbReference type="CDD" id="cd00318">
    <property type="entry name" value="Phosphoglycerate_kinase"/>
    <property type="match status" value="1"/>
</dbReference>
<feature type="binding site" evidence="13">
    <location>
        <position position="159"/>
    </location>
    <ligand>
        <name>(2R)-3-phosphoglycerate</name>
        <dbReference type="ChEBI" id="CHEBI:58272"/>
    </ligand>
</feature>
<dbReference type="PIRSF" id="PIRSF000724">
    <property type="entry name" value="Pgk"/>
    <property type="match status" value="1"/>
</dbReference>
<dbReference type="Gene3D" id="3.40.50.1260">
    <property type="entry name" value="Phosphoglycerate kinase, N-terminal domain"/>
    <property type="match status" value="2"/>
</dbReference>
<dbReference type="PROSITE" id="PS00111">
    <property type="entry name" value="PGLYCERATE_KINASE"/>
    <property type="match status" value="1"/>
</dbReference>
<dbReference type="GO" id="GO:0004618">
    <property type="term" value="F:phosphoglycerate kinase activity"/>
    <property type="evidence" value="ECO:0007669"/>
    <property type="project" value="UniProtKB-UniRule"/>
</dbReference>
<evidence type="ECO:0000313" key="17">
    <source>
        <dbReference type="Proteomes" id="UP000253606"/>
    </source>
</evidence>
<feature type="binding site" evidence="12">
    <location>
        <position position="38"/>
    </location>
    <ligand>
        <name>substrate</name>
    </ligand>
</feature>
<dbReference type="EC" id="2.7.2.3" evidence="5 12"/>
<keyword evidence="17" id="KW-1185">Reference proteome</keyword>
<dbReference type="InterPro" id="IPR015824">
    <property type="entry name" value="Phosphoglycerate_kinase_N"/>
</dbReference>
<evidence type="ECO:0000256" key="2">
    <source>
        <dbReference type="ARBA" id="ARBA00004838"/>
    </source>
</evidence>
<organism evidence="16 17">
    <name type="scientific">Acidisarcina polymorpha</name>
    <dbReference type="NCBI Taxonomy" id="2211140"/>
    <lineage>
        <taxon>Bacteria</taxon>
        <taxon>Pseudomonadati</taxon>
        <taxon>Acidobacteriota</taxon>
        <taxon>Terriglobia</taxon>
        <taxon>Terriglobales</taxon>
        <taxon>Acidobacteriaceae</taxon>
        <taxon>Acidisarcina</taxon>
    </lineage>
</organism>
<sequence>MAKLSIRDLDLQHKHVFIRVDFNVPLTEDGSEITDDTRIKETLPTIEYALKHKAKVILASHLGRPKGKVNPRYSLRPVVDRLRVLLDHEIGDAFNVAFSPDCVGEIATEMSRQLESGQVLLLENLRFHAEEEANDPGFAKKLASLCEIYINDAFGSAHRAHASTEGITHFVKQSAAGLLMEKELSYLGKALEAPEKPFVAILGGAKVSDKIQVIDNLLGKVDALLIGGGMAYTFLKAKGQDVGKSLLEADKIETAKEAIAKAEAKGVRFLLPVDHKLADKFAADAKTQIFEGDGPFPADWMALDIGPKTIELFSDEIIGAKTIVWNGPMGVFEFPAFAAGTIGIAQAVADNATAVSIVGGGDSVSAVKQAGVADRITHISTGGGASLEFLEGKKLPGVEALSERT</sequence>
<evidence type="ECO:0000313" key="16">
    <source>
        <dbReference type="EMBL" id="AXC09402.1"/>
    </source>
</evidence>
<comment type="subunit">
    <text evidence="4 12">Monomer.</text>
</comment>
<dbReference type="HAMAP" id="MF_00145">
    <property type="entry name" value="Phosphoglyc_kinase"/>
    <property type="match status" value="1"/>
</dbReference>
<comment type="pathway">
    <text evidence="2 12">Carbohydrate degradation; glycolysis; pyruvate from D-glyceraldehyde 3-phosphate: step 2/5.</text>
</comment>
<dbReference type="UniPathway" id="UPA00109">
    <property type="reaction ID" value="UER00185"/>
</dbReference>
<dbReference type="InterPro" id="IPR001576">
    <property type="entry name" value="Phosphoglycerate_kinase"/>
</dbReference>
<keyword evidence="8 12" id="KW-0547">Nucleotide-binding</keyword>
<comment type="catalytic activity">
    <reaction evidence="1 12 15">
        <text>(2R)-3-phosphoglycerate + ATP = (2R)-3-phospho-glyceroyl phosphate + ADP</text>
        <dbReference type="Rhea" id="RHEA:14801"/>
        <dbReference type="ChEBI" id="CHEBI:30616"/>
        <dbReference type="ChEBI" id="CHEBI:57604"/>
        <dbReference type="ChEBI" id="CHEBI:58272"/>
        <dbReference type="ChEBI" id="CHEBI:456216"/>
        <dbReference type="EC" id="2.7.2.3"/>
    </reaction>
</comment>
<evidence type="ECO:0000256" key="11">
    <source>
        <dbReference type="ARBA" id="ARBA00023152"/>
    </source>
</evidence>
<evidence type="ECO:0000256" key="8">
    <source>
        <dbReference type="ARBA" id="ARBA00022741"/>
    </source>
</evidence>
<feature type="binding site" evidence="12 13">
    <location>
        <begin position="21"/>
        <end position="23"/>
    </location>
    <ligand>
        <name>substrate</name>
    </ligand>
</feature>
<keyword evidence="12" id="KW-0963">Cytoplasm</keyword>